<feature type="compositionally biased region" description="Low complexity" evidence="1">
    <location>
        <begin position="596"/>
        <end position="608"/>
    </location>
</feature>
<evidence type="ECO:0008006" key="3">
    <source>
        <dbReference type="Google" id="ProtNLM"/>
    </source>
</evidence>
<feature type="compositionally biased region" description="Low complexity" evidence="1">
    <location>
        <begin position="562"/>
        <end position="588"/>
    </location>
</feature>
<feature type="region of interest" description="Disordered" evidence="1">
    <location>
        <begin position="383"/>
        <end position="402"/>
    </location>
</feature>
<reference evidence="2" key="1">
    <citation type="submission" date="2018-06" db="EMBL/GenBank/DDBJ databases">
        <authorList>
            <person name="Zhirakovskaya E."/>
        </authorList>
    </citation>
    <scope>NUCLEOTIDE SEQUENCE</scope>
</reference>
<dbReference type="SMART" id="SM00710">
    <property type="entry name" value="PbH1"/>
    <property type="match status" value="6"/>
</dbReference>
<feature type="region of interest" description="Disordered" evidence="1">
    <location>
        <begin position="529"/>
        <end position="616"/>
    </location>
</feature>
<dbReference type="InterPro" id="IPR006626">
    <property type="entry name" value="PbH1"/>
</dbReference>
<dbReference type="EMBL" id="UOEU01000292">
    <property type="protein sequence ID" value="VAW31830.1"/>
    <property type="molecule type" value="Genomic_DNA"/>
</dbReference>
<feature type="compositionally biased region" description="Low complexity" evidence="1">
    <location>
        <begin position="529"/>
        <end position="554"/>
    </location>
</feature>
<evidence type="ECO:0000256" key="1">
    <source>
        <dbReference type="SAM" id="MobiDB-lite"/>
    </source>
</evidence>
<sequence length="627" mass="63832">MNRKTILFLAIISASLSGWLLTREVYAAGTTVTVDRTSDASDRNPGDGICDISVNPGDQCTLRAAIEELNALGPDTTLHRIEFDISGTGPFTITPNSELPAITVPLVIDGETQSGASCPTSNAPANLQIVLDGSSAGASAEGLILDTGSEGSVIRGVVIGNFDGSGILILSNDNKVRCNHIGLGVDGISVIGNGVSGVFLSGNENRVGGQISAQQRNVLSGNFRGILIAGEDNLVRNNFIGTASDGMNLVSNASGILGNVTGIYISGNSNTIGGIVSAARNVISGNNGAGFSVNGGESTVILGNYIGVAKDGESPLPNNYGIQLNGLSIANIVGSTVEGGSNLIAYNSINGLQVDSNVVGIPTQNEIRGNAIYDNGGLGIDLGNDGVDSNDPGDGDSDENERQNYPVLATLPNSFFVDATLDSQANSTYQIDIYRNDSCDPSGFGEGQEYLLTEEVTTDGTGQIAFQFLAVGSLPNDFLTATATDPNGNSSEFSACVQLDDVPLITPTVPTATPTPSSTPTNTAILTITPTATTTSTPTITGSPTVGPSPTSTNTPPPANTPTPTGSATPTAAFTPTATATATSSPTPGSSPTPTPTATASPTAAVSPTPDPPQDESYFIYLPIIIR</sequence>
<dbReference type="InterPro" id="IPR011050">
    <property type="entry name" value="Pectin_lyase_fold/virulence"/>
</dbReference>
<proteinExistence type="predicted"/>
<evidence type="ECO:0000313" key="2">
    <source>
        <dbReference type="EMBL" id="VAW31830.1"/>
    </source>
</evidence>
<protein>
    <recommendedName>
        <fullName evidence="3">Right handed beta helix domain-containing protein</fullName>
    </recommendedName>
</protein>
<organism evidence="2">
    <name type="scientific">hydrothermal vent metagenome</name>
    <dbReference type="NCBI Taxonomy" id="652676"/>
    <lineage>
        <taxon>unclassified sequences</taxon>
        <taxon>metagenomes</taxon>
        <taxon>ecological metagenomes</taxon>
    </lineage>
</organism>
<dbReference type="SUPFAM" id="SSF51126">
    <property type="entry name" value="Pectin lyase-like"/>
    <property type="match status" value="1"/>
</dbReference>
<dbReference type="AlphaFoldDB" id="A0A3B0URZ2"/>
<accession>A0A3B0URZ2</accession>
<gene>
    <name evidence="2" type="ORF">MNBD_CHLOROFLEXI01-2116</name>
</gene>
<name>A0A3B0URZ2_9ZZZZ</name>